<evidence type="ECO:0000256" key="2">
    <source>
        <dbReference type="ARBA" id="ARBA00023274"/>
    </source>
</evidence>
<dbReference type="PANTHER" id="PTHR23321">
    <property type="entry name" value="RIBOSOMAL PROTEIN S15, BACTERIAL AND ORGANELLAR"/>
    <property type="match status" value="1"/>
</dbReference>
<dbReference type="GO" id="GO:0005840">
    <property type="term" value="C:ribosome"/>
    <property type="evidence" value="ECO:0007669"/>
    <property type="project" value="UniProtKB-KW"/>
</dbReference>
<keyword evidence="8" id="KW-1185">Reference proteome</keyword>
<dbReference type="HAMAP" id="MF_01343_B">
    <property type="entry name" value="Ribosomal_uS15_B"/>
    <property type="match status" value="1"/>
</dbReference>
<dbReference type="InterPro" id="IPR005290">
    <property type="entry name" value="Ribosomal_uS15_bac-type"/>
</dbReference>
<dbReference type="Gene3D" id="6.10.250.3130">
    <property type="match status" value="1"/>
</dbReference>
<dbReference type="CDD" id="cd00353">
    <property type="entry name" value="Ribosomal_S15p_S13e"/>
    <property type="match status" value="1"/>
</dbReference>
<dbReference type="GO" id="GO:0019843">
    <property type="term" value="F:rRNA binding"/>
    <property type="evidence" value="ECO:0007669"/>
    <property type="project" value="UniProtKB-UniRule"/>
</dbReference>
<keyword evidence="1 4" id="KW-0689">Ribosomal protein</keyword>
<dbReference type="InterPro" id="IPR000589">
    <property type="entry name" value="Ribosomal_uS15"/>
</dbReference>
<proteinExistence type="inferred from homology"/>
<keyword evidence="4 6" id="KW-0694">RNA-binding</keyword>
<comment type="caution">
    <text evidence="7">The sequence shown here is derived from an EMBL/GenBank/DDBJ whole genome shotgun (WGS) entry which is preliminary data.</text>
</comment>
<dbReference type="Gene3D" id="1.10.287.10">
    <property type="entry name" value="S15/NS1, RNA-binding"/>
    <property type="match status" value="1"/>
</dbReference>
<evidence type="ECO:0000256" key="3">
    <source>
        <dbReference type="ARBA" id="ARBA00064542"/>
    </source>
</evidence>
<dbReference type="GO" id="GO:0005737">
    <property type="term" value="C:cytoplasm"/>
    <property type="evidence" value="ECO:0007669"/>
    <property type="project" value="UniProtKB-ARBA"/>
</dbReference>
<accession>A0A8J2BL73</accession>
<dbReference type="SUPFAM" id="SSF47060">
    <property type="entry name" value="S15/NS1 RNA-binding domain"/>
    <property type="match status" value="1"/>
</dbReference>
<dbReference type="GO" id="GO:1990904">
    <property type="term" value="C:ribonucleoprotein complex"/>
    <property type="evidence" value="ECO:0007669"/>
    <property type="project" value="UniProtKB-KW"/>
</dbReference>
<sequence>MAREKPRGWQGSERKSSCLLGIKGYYARKDMPIATMERFDKAEIIRSYQLHEKDTGSADVQIAILTHRINQVATHLQRHRKDFSSRRGLVMMVNQRRKLLDYLHRVAPDRYRALLAKLNLRK</sequence>
<comment type="function">
    <text evidence="4 6">One of the primary rRNA binding proteins, it binds directly to 16S rRNA where it helps nucleate assembly of the platform of the 30S subunit by binding and bridging several RNA helices of the 16S rRNA.</text>
</comment>
<comment type="subunit">
    <text evidence="3 4">Part of the 30S ribosomal subunit. Forms a bridge to the 50S subunit in the 70S ribosome, contacting the 23S rRNA.</text>
</comment>
<dbReference type="Proteomes" id="UP000663859">
    <property type="component" value="Unassembled WGS sequence"/>
</dbReference>
<dbReference type="FunFam" id="1.10.287.10:FF:000002">
    <property type="entry name" value="30S ribosomal protein S15"/>
    <property type="match status" value="1"/>
</dbReference>
<evidence type="ECO:0000256" key="1">
    <source>
        <dbReference type="ARBA" id="ARBA00022980"/>
    </source>
</evidence>
<dbReference type="EMBL" id="CAJNOB010000004">
    <property type="protein sequence ID" value="CAF0692399.1"/>
    <property type="molecule type" value="Genomic_DNA"/>
</dbReference>
<protein>
    <recommendedName>
        <fullName evidence="4">Small ribosomal subunit protein uS15</fullName>
    </recommendedName>
</protein>
<dbReference type="PANTHER" id="PTHR23321:SF26">
    <property type="entry name" value="SMALL RIBOSOMAL SUBUNIT PROTEIN US15M"/>
    <property type="match status" value="1"/>
</dbReference>
<comment type="function">
    <text evidence="4">Forms an intersubunit bridge (bridge B4) with the 23S rRNA of the 50S subunit in the ribosome.</text>
</comment>
<dbReference type="SMART" id="SM01387">
    <property type="entry name" value="Ribosomal_S15"/>
    <property type="match status" value="1"/>
</dbReference>
<name>A0A8J2BL73_9BACT</name>
<evidence type="ECO:0000256" key="4">
    <source>
        <dbReference type="HAMAP-Rule" id="MF_01343"/>
    </source>
</evidence>
<organism evidence="7 8">
    <name type="scientific">Candidatus Methylacidithermus pantelleriae</name>
    <dbReference type="NCBI Taxonomy" id="2744239"/>
    <lineage>
        <taxon>Bacteria</taxon>
        <taxon>Pseudomonadati</taxon>
        <taxon>Verrucomicrobiota</taxon>
        <taxon>Methylacidiphilae</taxon>
        <taxon>Methylacidiphilales</taxon>
        <taxon>Methylacidiphilaceae</taxon>
        <taxon>Candidatus Methylacidithermus</taxon>
    </lineage>
</organism>
<dbReference type="PROSITE" id="PS00362">
    <property type="entry name" value="RIBOSOMAL_S15"/>
    <property type="match status" value="1"/>
</dbReference>
<reference evidence="7" key="1">
    <citation type="submission" date="2021-02" db="EMBL/GenBank/DDBJ databases">
        <authorList>
            <person name="Cremers G."/>
            <person name="Picone N."/>
        </authorList>
    </citation>
    <scope>NUCLEOTIDE SEQUENCE</scope>
    <source>
        <strain evidence="7">PQ17</strain>
    </source>
</reference>
<evidence type="ECO:0000313" key="7">
    <source>
        <dbReference type="EMBL" id="CAF0692399.1"/>
    </source>
</evidence>
<evidence type="ECO:0000313" key="8">
    <source>
        <dbReference type="Proteomes" id="UP000663859"/>
    </source>
</evidence>
<dbReference type="AlphaFoldDB" id="A0A8J2BL73"/>
<keyword evidence="4 6" id="KW-0699">rRNA-binding</keyword>
<dbReference type="GO" id="GO:0003735">
    <property type="term" value="F:structural constituent of ribosome"/>
    <property type="evidence" value="ECO:0007669"/>
    <property type="project" value="InterPro"/>
</dbReference>
<keyword evidence="2 4" id="KW-0687">Ribonucleoprotein</keyword>
<dbReference type="NCBIfam" id="TIGR00952">
    <property type="entry name" value="S15_bact"/>
    <property type="match status" value="1"/>
</dbReference>
<evidence type="ECO:0000256" key="6">
    <source>
        <dbReference type="RuleBase" id="RU004524"/>
    </source>
</evidence>
<dbReference type="Pfam" id="PF00312">
    <property type="entry name" value="Ribosomal_S15"/>
    <property type="match status" value="1"/>
</dbReference>
<evidence type="ECO:0000256" key="5">
    <source>
        <dbReference type="RuleBase" id="RU003919"/>
    </source>
</evidence>
<dbReference type="InterPro" id="IPR009068">
    <property type="entry name" value="uS15_NS1_RNA-bd_sf"/>
</dbReference>
<comment type="similarity">
    <text evidence="4 5">Belongs to the universal ribosomal protein uS15 family.</text>
</comment>
<gene>
    <name evidence="4" type="primary">rpsO</name>
    <name evidence="7" type="ORF">MPNT_120005</name>
</gene>
<dbReference type="GO" id="GO:0006412">
    <property type="term" value="P:translation"/>
    <property type="evidence" value="ECO:0007669"/>
    <property type="project" value="UniProtKB-UniRule"/>
</dbReference>